<dbReference type="STRING" id="1122204.SAMN05421781_1666"/>
<proteinExistence type="predicted"/>
<name>A0A1H2UCR0_9BACI</name>
<reference evidence="2 3" key="1">
    <citation type="submission" date="2016-10" db="EMBL/GenBank/DDBJ databases">
        <authorList>
            <person name="de Groot N.N."/>
        </authorList>
    </citation>
    <scope>NUCLEOTIDE SEQUENCE [LARGE SCALE GENOMIC DNA]</scope>
    <source>
        <strain evidence="2 3">DSM 23126</strain>
    </source>
</reference>
<evidence type="ECO:0000313" key="3">
    <source>
        <dbReference type="Proteomes" id="UP000199488"/>
    </source>
</evidence>
<feature type="transmembrane region" description="Helical" evidence="1">
    <location>
        <begin position="7"/>
        <end position="29"/>
    </location>
</feature>
<keyword evidence="3" id="KW-1185">Reference proteome</keyword>
<gene>
    <name evidence="2" type="ORF">SAMN05421781_1666</name>
</gene>
<dbReference type="AlphaFoldDB" id="A0A1H2UCR0"/>
<keyword evidence="1" id="KW-1133">Transmembrane helix</keyword>
<evidence type="ECO:0000313" key="2">
    <source>
        <dbReference type="EMBL" id="SDW53962.1"/>
    </source>
</evidence>
<feature type="transmembrane region" description="Helical" evidence="1">
    <location>
        <begin position="35"/>
        <end position="58"/>
    </location>
</feature>
<protein>
    <submittedName>
        <fullName evidence="2">Uncharacterized protein</fullName>
    </submittedName>
</protein>
<evidence type="ECO:0000256" key="1">
    <source>
        <dbReference type="SAM" id="Phobius"/>
    </source>
</evidence>
<keyword evidence="1" id="KW-0812">Transmembrane</keyword>
<organism evidence="2 3">
    <name type="scientific">Marinococcus luteus</name>
    <dbReference type="NCBI Taxonomy" id="1122204"/>
    <lineage>
        <taxon>Bacteria</taxon>
        <taxon>Bacillati</taxon>
        <taxon>Bacillota</taxon>
        <taxon>Bacilli</taxon>
        <taxon>Bacillales</taxon>
        <taxon>Bacillaceae</taxon>
        <taxon>Marinococcus</taxon>
    </lineage>
</organism>
<keyword evidence="1" id="KW-0472">Membrane</keyword>
<dbReference type="RefSeq" id="WP_091613647.1">
    <property type="nucleotide sequence ID" value="NZ_FNNC01000003.1"/>
</dbReference>
<dbReference type="OrthoDB" id="2970358at2"/>
<dbReference type="Proteomes" id="UP000199488">
    <property type="component" value="Unassembled WGS sequence"/>
</dbReference>
<accession>A0A1H2UCR0</accession>
<sequence length="98" mass="11039">MPTRAHTYINSALAVLAVYAVLLSIRLFFTSSELLAYVTHPLVLIVPVGLTVAGLRYFIVYTEEKNKKRFLFSLIAGSIALFLLFLLFLYIISRLVSL</sequence>
<dbReference type="EMBL" id="FNNC01000003">
    <property type="protein sequence ID" value="SDW53962.1"/>
    <property type="molecule type" value="Genomic_DNA"/>
</dbReference>
<feature type="transmembrane region" description="Helical" evidence="1">
    <location>
        <begin position="70"/>
        <end position="92"/>
    </location>
</feature>